<feature type="region of interest" description="Disordered" evidence="1">
    <location>
        <begin position="12"/>
        <end position="31"/>
    </location>
</feature>
<gene>
    <name evidence="2" type="ORF">E2562_018224</name>
</gene>
<organism evidence="2 3">
    <name type="scientific">Oryza meyeriana var. granulata</name>
    <dbReference type="NCBI Taxonomy" id="110450"/>
    <lineage>
        <taxon>Eukaryota</taxon>
        <taxon>Viridiplantae</taxon>
        <taxon>Streptophyta</taxon>
        <taxon>Embryophyta</taxon>
        <taxon>Tracheophyta</taxon>
        <taxon>Spermatophyta</taxon>
        <taxon>Magnoliopsida</taxon>
        <taxon>Liliopsida</taxon>
        <taxon>Poales</taxon>
        <taxon>Poaceae</taxon>
        <taxon>BOP clade</taxon>
        <taxon>Oryzoideae</taxon>
        <taxon>Oryzeae</taxon>
        <taxon>Oryzinae</taxon>
        <taxon>Oryza</taxon>
        <taxon>Oryza meyeriana</taxon>
    </lineage>
</organism>
<feature type="region of interest" description="Disordered" evidence="1">
    <location>
        <begin position="172"/>
        <end position="199"/>
    </location>
</feature>
<sequence length="210" mass="21986">MVEYVENPCLSLGGDELESQGSSRDSFNGWARSGRGVEDGVGRSGATAAATATATLATVAPVADLVLRQLGVEDGVGQGAQSDSRYSINPSLSSIGPSGDGAWRDDFGTHTPSGLALVEPPTQEDSLITPWLRDQVTLVNMARDQALALSSESLGRRLVVVKGCHGRGALPAVPPLGARPTQNVPRRSPIKPPPHRHLPVAWAGPRFAVR</sequence>
<dbReference type="Proteomes" id="UP000479710">
    <property type="component" value="Unassembled WGS sequence"/>
</dbReference>
<name>A0A6G1CGL6_9ORYZ</name>
<dbReference type="AlphaFoldDB" id="A0A6G1CGL6"/>
<evidence type="ECO:0000313" key="2">
    <source>
        <dbReference type="EMBL" id="KAF0899329.1"/>
    </source>
</evidence>
<evidence type="ECO:0000313" key="3">
    <source>
        <dbReference type="Proteomes" id="UP000479710"/>
    </source>
</evidence>
<protein>
    <submittedName>
        <fullName evidence="2">Uncharacterized protein</fullName>
    </submittedName>
</protein>
<dbReference type="EMBL" id="SPHZ02000009">
    <property type="protein sequence ID" value="KAF0899329.1"/>
    <property type="molecule type" value="Genomic_DNA"/>
</dbReference>
<accession>A0A6G1CGL6</accession>
<reference evidence="2 3" key="1">
    <citation type="submission" date="2019-11" db="EMBL/GenBank/DDBJ databases">
        <title>Whole genome sequence of Oryza granulata.</title>
        <authorList>
            <person name="Li W."/>
        </authorList>
    </citation>
    <scope>NUCLEOTIDE SEQUENCE [LARGE SCALE GENOMIC DNA]</scope>
    <source>
        <strain evidence="3">cv. Menghai</strain>
        <tissue evidence="2">Leaf</tissue>
    </source>
</reference>
<proteinExistence type="predicted"/>
<keyword evidence="3" id="KW-1185">Reference proteome</keyword>
<evidence type="ECO:0000256" key="1">
    <source>
        <dbReference type="SAM" id="MobiDB-lite"/>
    </source>
</evidence>
<comment type="caution">
    <text evidence="2">The sequence shown here is derived from an EMBL/GenBank/DDBJ whole genome shotgun (WGS) entry which is preliminary data.</text>
</comment>